<evidence type="ECO:0000259" key="9">
    <source>
        <dbReference type="PROSITE" id="PS51379"/>
    </source>
</evidence>
<dbReference type="PROSITE" id="PS00198">
    <property type="entry name" value="4FE4S_FER_1"/>
    <property type="match status" value="1"/>
</dbReference>
<dbReference type="GO" id="GO:0008720">
    <property type="term" value="F:D-lactate dehydrogenase (NAD+) activity"/>
    <property type="evidence" value="ECO:0007669"/>
    <property type="project" value="TreeGrafter"/>
</dbReference>
<dbReference type="SUPFAM" id="SSF55103">
    <property type="entry name" value="FAD-linked oxidases, C-terminal domain"/>
    <property type="match status" value="1"/>
</dbReference>
<evidence type="ECO:0000256" key="8">
    <source>
        <dbReference type="SAM" id="MobiDB-lite"/>
    </source>
</evidence>
<dbReference type="InterPro" id="IPR016169">
    <property type="entry name" value="FAD-bd_PCMH_sub2"/>
</dbReference>
<dbReference type="RefSeq" id="WP_203918895.1">
    <property type="nucleotide sequence ID" value="NZ_BONZ01000032.1"/>
</dbReference>
<evidence type="ECO:0000256" key="2">
    <source>
        <dbReference type="ARBA" id="ARBA00022630"/>
    </source>
</evidence>
<sequence>MNAVEAEGQESPSYARELRDALTGVVEGEVRFGLGDRALYAYDGSIFRQRPIGVVVPRHAADVEASLEVCRRFGAPVFGRGGGTGLAGQTVNEAVCFDFSKYLNEIVELDRDRRQARVQPGVICDQLRAAAGEHGLTFGPDPATHDHATIGGMVGNNSCGTHSLVAGKTVDNVDELEVVTYDGVRMRVGATDEAELERIIAAGGRRGAIYAGMRHIRDTYADVIRSGMPDIPRRVSGYNLDQLLPENGFQVARALVGSESTLALTLQARCRLIPWAPHRATVVLGYPDVPSSADDVPWLLGFGPIGVEFFSEHVVANLRAKRMEPAGIGMLPPGKGWLLVEFGGDSPAEAAAAGQSLVAALDRRDSAPSHRLYREPGEQATLWRVRNEAVGSSRMPVGLGGHAGWPNWEDAAVAPQVLGDYLRAYVRLLDRFGYHGVIFGHWGQGCVHCRIDFDLRTTEGIATYRRFMEEAADLVASFGGALSGEHGDGHGRAELWQRMFPPRLMAAFEEFKRVWDPDGRMNPHKLMDPYPLDSHLREGPDYRPRQLVTAFRYPQDGGAFSEAVGRCFGVGKCRHLEGGVMCPSFMVTREERHSTRGRSRLLQEMADGSGSLTRGWRSPEVKEALDLCLSCKGCRRDCPVQVDVATYKAEFLHHFYAGRPRPRQAYALGLINVWARLASHGPLLANAATHTPLLGDLVKAAGGIAVQRDAPRFASATFAEWARGQRPSAPEKGRVLLWPDTFTNFFRPRVGVAAVEVLEAAGYQVVHPAAALCCGRPLYDYGMLSLARRYLRRILRVLGPEIDLGTPMVVLEPSCLAVFRDELVNLYPDDARARRLAAQSFTLAEFLTLRAPDWPIPRLDRAALVQPHCHHHAVMGFAADSEVLRRMGLRVQQPDAGCCGMAGSFGYEAGEKYRVSIAAGERVLLPAIRATDPSTLIVADGFSCQAQISGGTDREAMHLAEVLAIAMRQGAEPPAAYPETHRPTTDPVSSRTASRGARLAVGAGVLVAGLAAARRYRGLRH</sequence>
<dbReference type="PANTHER" id="PTHR11748">
    <property type="entry name" value="D-LACTATE DEHYDROGENASE"/>
    <property type="match status" value="1"/>
</dbReference>
<keyword evidence="2" id="KW-0285">Flavoprotein</keyword>
<dbReference type="SUPFAM" id="SSF56176">
    <property type="entry name" value="FAD-binding/transporter-associated domain-like"/>
    <property type="match status" value="1"/>
</dbReference>
<accession>A0A8J3QQW1</accession>
<keyword evidence="11" id="KW-0489">Methyltransferase</keyword>
<keyword evidence="12" id="KW-1185">Reference proteome</keyword>
<feature type="region of interest" description="Disordered" evidence="8">
    <location>
        <begin position="973"/>
        <end position="994"/>
    </location>
</feature>
<comment type="caution">
    <text evidence="11">The sequence shown here is derived from an EMBL/GenBank/DDBJ whole genome shotgun (WGS) entry which is preliminary data.</text>
</comment>
<evidence type="ECO:0000256" key="5">
    <source>
        <dbReference type="ARBA" id="ARBA00023002"/>
    </source>
</evidence>
<dbReference type="InterPro" id="IPR017900">
    <property type="entry name" value="4Fe4S_Fe_S_CS"/>
</dbReference>
<evidence type="ECO:0000259" key="10">
    <source>
        <dbReference type="PROSITE" id="PS51387"/>
    </source>
</evidence>
<feature type="domain" description="FAD-binding PCMH-type" evidence="10">
    <location>
        <begin position="47"/>
        <end position="275"/>
    </location>
</feature>
<dbReference type="GO" id="GO:0004458">
    <property type="term" value="F:D-lactate dehydrogenase (cytochrome) activity"/>
    <property type="evidence" value="ECO:0007669"/>
    <property type="project" value="TreeGrafter"/>
</dbReference>
<dbReference type="InterPro" id="IPR004017">
    <property type="entry name" value="Cys_rich_dom"/>
</dbReference>
<evidence type="ECO:0000313" key="11">
    <source>
        <dbReference type="EMBL" id="GIH15254.1"/>
    </source>
</evidence>
<dbReference type="PANTHER" id="PTHR11748:SF119">
    <property type="entry name" value="D-2-HYDROXYGLUTARATE DEHYDROGENASE"/>
    <property type="match status" value="1"/>
</dbReference>
<dbReference type="SUPFAM" id="SSF46548">
    <property type="entry name" value="alpha-helical ferredoxin"/>
    <property type="match status" value="1"/>
</dbReference>
<dbReference type="EMBL" id="BONZ01000032">
    <property type="protein sequence ID" value="GIH15254.1"/>
    <property type="molecule type" value="Genomic_DNA"/>
</dbReference>
<dbReference type="GO" id="GO:0046872">
    <property type="term" value="F:metal ion binding"/>
    <property type="evidence" value="ECO:0007669"/>
    <property type="project" value="UniProtKB-KW"/>
</dbReference>
<keyword evidence="4" id="KW-0274">FAD</keyword>
<dbReference type="Proteomes" id="UP000642748">
    <property type="component" value="Unassembled WGS sequence"/>
</dbReference>
<keyword evidence="11" id="KW-0808">Transferase</keyword>
<dbReference type="PROSITE" id="PS51387">
    <property type="entry name" value="FAD_PCMH"/>
    <property type="match status" value="1"/>
</dbReference>
<organism evidence="11 12">
    <name type="scientific">Rugosimonospora africana</name>
    <dbReference type="NCBI Taxonomy" id="556532"/>
    <lineage>
        <taxon>Bacteria</taxon>
        <taxon>Bacillati</taxon>
        <taxon>Actinomycetota</taxon>
        <taxon>Actinomycetes</taxon>
        <taxon>Micromonosporales</taxon>
        <taxon>Micromonosporaceae</taxon>
        <taxon>Rugosimonospora</taxon>
    </lineage>
</organism>
<dbReference type="Gene3D" id="3.30.465.10">
    <property type="match status" value="1"/>
</dbReference>
<dbReference type="GO" id="GO:1903457">
    <property type="term" value="P:lactate catabolic process"/>
    <property type="evidence" value="ECO:0007669"/>
    <property type="project" value="TreeGrafter"/>
</dbReference>
<evidence type="ECO:0000256" key="7">
    <source>
        <dbReference type="ARBA" id="ARBA00023014"/>
    </source>
</evidence>
<dbReference type="GO" id="GO:0032259">
    <property type="term" value="P:methylation"/>
    <property type="evidence" value="ECO:0007669"/>
    <property type="project" value="UniProtKB-KW"/>
</dbReference>
<reference evidence="11" key="1">
    <citation type="submission" date="2021-01" db="EMBL/GenBank/DDBJ databases">
        <title>Whole genome shotgun sequence of Rugosimonospora africana NBRC 104875.</title>
        <authorList>
            <person name="Komaki H."/>
            <person name="Tamura T."/>
        </authorList>
    </citation>
    <scope>NUCLEOTIDE SEQUENCE</scope>
    <source>
        <strain evidence="11">NBRC 104875</strain>
    </source>
</reference>
<dbReference type="GO" id="GO:0008168">
    <property type="term" value="F:methyltransferase activity"/>
    <property type="evidence" value="ECO:0007669"/>
    <property type="project" value="UniProtKB-KW"/>
</dbReference>
<dbReference type="InterPro" id="IPR004113">
    <property type="entry name" value="FAD-bd_oxidored_4_C"/>
</dbReference>
<dbReference type="GO" id="GO:0071949">
    <property type="term" value="F:FAD binding"/>
    <property type="evidence" value="ECO:0007669"/>
    <property type="project" value="InterPro"/>
</dbReference>
<dbReference type="Pfam" id="PF02754">
    <property type="entry name" value="CCG"/>
    <property type="match status" value="1"/>
</dbReference>
<dbReference type="AlphaFoldDB" id="A0A8J3QQW1"/>
<evidence type="ECO:0000256" key="1">
    <source>
        <dbReference type="ARBA" id="ARBA00001974"/>
    </source>
</evidence>
<dbReference type="InterPro" id="IPR017896">
    <property type="entry name" value="4Fe4S_Fe-S-bd"/>
</dbReference>
<evidence type="ECO:0000256" key="4">
    <source>
        <dbReference type="ARBA" id="ARBA00022827"/>
    </source>
</evidence>
<dbReference type="Pfam" id="PF02913">
    <property type="entry name" value="FAD-oxidase_C"/>
    <property type="match status" value="1"/>
</dbReference>
<comment type="cofactor">
    <cofactor evidence="1">
        <name>FAD</name>
        <dbReference type="ChEBI" id="CHEBI:57692"/>
    </cofactor>
</comment>
<dbReference type="InterPro" id="IPR016164">
    <property type="entry name" value="FAD-linked_Oxase-like_C"/>
</dbReference>
<proteinExistence type="predicted"/>
<dbReference type="Gene3D" id="3.30.70.2740">
    <property type="match status" value="1"/>
</dbReference>
<evidence type="ECO:0000313" key="12">
    <source>
        <dbReference type="Proteomes" id="UP000642748"/>
    </source>
</evidence>
<keyword evidence="3" id="KW-0479">Metal-binding</keyword>
<dbReference type="InterPro" id="IPR006094">
    <property type="entry name" value="Oxid_FAD_bind_N"/>
</dbReference>
<dbReference type="InterPro" id="IPR016166">
    <property type="entry name" value="FAD-bd_PCMH"/>
</dbReference>
<evidence type="ECO:0000256" key="3">
    <source>
        <dbReference type="ARBA" id="ARBA00022723"/>
    </source>
</evidence>
<keyword evidence="7" id="KW-0411">Iron-sulfur</keyword>
<evidence type="ECO:0000256" key="6">
    <source>
        <dbReference type="ARBA" id="ARBA00023004"/>
    </source>
</evidence>
<dbReference type="PROSITE" id="PS51379">
    <property type="entry name" value="4FE4S_FER_2"/>
    <property type="match status" value="1"/>
</dbReference>
<keyword evidence="5" id="KW-0560">Oxidoreductase</keyword>
<keyword evidence="6" id="KW-0408">Iron</keyword>
<dbReference type="InterPro" id="IPR036318">
    <property type="entry name" value="FAD-bd_PCMH-like_sf"/>
</dbReference>
<dbReference type="Pfam" id="PF01565">
    <property type="entry name" value="FAD_binding_4"/>
    <property type="match status" value="1"/>
</dbReference>
<feature type="domain" description="4Fe-4S ferredoxin-type" evidence="9">
    <location>
        <begin position="617"/>
        <end position="650"/>
    </location>
</feature>
<protein>
    <submittedName>
        <fullName evidence="11">Dimethylmenaquinone methyltransferase</fullName>
    </submittedName>
</protein>
<dbReference type="Pfam" id="PF13183">
    <property type="entry name" value="Fer4_8"/>
    <property type="match status" value="1"/>
</dbReference>
<name>A0A8J3QQW1_9ACTN</name>
<dbReference type="GO" id="GO:0051536">
    <property type="term" value="F:iron-sulfur cluster binding"/>
    <property type="evidence" value="ECO:0007669"/>
    <property type="project" value="UniProtKB-KW"/>
</dbReference>
<gene>
    <name evidence="11" type="ORF">Raf01_34260</name>
</gene>